<reference evidence="3" key="2">
    <citation type="journal article" date="2018" name="Plant J.">
        <title>The Sorghum bicolor reference genome: improved assembly, gene annotations, a transcriptome atlas, and signatures of genome organization.</title>
        <authorList>
            <person name="McCormick R.F."/>
            <person name="Truong S.K."/>
            <person name="Sreedasyam A."/>
            <person name="Jenkins J."/>
            <person name="Shu S."/>
            <person name="Sims D."/>
            <person name="Kennedy M."/>
            <person name="Amirebrahimi M."/>
            <person name="Weers B.D."/>
            <person name="McKinley B."/>
            <person name="Mattison A."/>
            <person name="Morishige D.T."/>
            <person name="Grimwood J."/>
            <person name="Schmutz J."/>
            <person name="Mullet J.E."/>
        </authorList>
    </citation>
    <scope>NUCLEOTIDE SEQUENCE [LARGE SCALE GENOMIC DNA]</scope>
    <source>
        <strain evidence="3">cv. BTx623</strain>
    </source>
</reference>
<accession>A0A1Z5RA18</accession>
<feature type="non-terminal residue" evidence="2">
    <location>
        <position position="1"/>
    </location>
</feature>
<organism evidence="2 3">
    <name type="scientific">Sorghum bicolor</name>
    <name type="common">Sorghum</name>
    <name type="synonym">Sorghum vulgare</name>
    <dbReference type="NCBI Taxonomy" id="4558"/>
    <lineage>
        <taxon>Eukaryota</taxon>
        <taxon>Viridiplantae</taxon>
        <taxon>Streptophyta</taxon>
        <taxon>Embryophyta</taxon>
        <taxon>Tracheophyta</taxon>
        <taxon>Spermatophyta</taxon>
        <taxon>Magnoliopsida</taxon>
        <taxon>Liliopsida</taxon>
        <taxon>Poales</taxon>
        <taxon>Poaceae</taxon>
        <taxon>PACMAD clade</taxon>
        <taxon>Panicoideae</taxon>
        <taxon>Andropogonodae</taxon>
        <taxon>Andropogoneae</taxon>
        <taxon>Sorghinae</taxon>
        <taxon>Sorghum</taxon>
    </lineage>
</organism>
<keyword evidence="3" id="KW-1185">Reference proteome</keyword>
<dbReference type="Proteomes" id="UP000000768">
    <property type="component" value="Chromosome 7"/>
</dbReference>
<protein>
    <submittedName>
        <fullName evidence="2">Uncharacterized protein</fullName>
    </submittedName>
</protein>
<dbReference type="AlphaFoldDB" id="A0A1Z5RA18"/>
<name>A0A1Z5RA18_SORBI</name>
<evidence type="ECO:0000313" key="2">
    <source>
        <dbReference type="EMBL" id="OQU80275.1"/>
    </source>
</evidence>
<dbReference type="EMBL" id="CM000766">
    <property type="protein sequence ID" value="OQU80275.1"/>
    <property type="molecule type" value="Genomic_DNA"/>
</dbReference>
<reference evidence="2 3" key="1">
    <citation type="journal article" date="2009" name="Nature">
        <title>The Sorghum bicolor genome and the diversification of grasses.</title>
        <authorList>
            <person name="Paterson A.H."/>
            <person name="Bowers J.E."/>
            <person name="Bruggmann R."/>
            <person name="Dubchak I."/>
            <person name="Grimwood J."/>
            <person name="Gundlach H."/>
            <person name="Haberer G."/>
            <person name="Hellsten U."/>
            <person name="Mitros T."/>
            <person name="Poliakov A."/>
            <person name="Schmutz J."/>
            <person name="Spannagl M."/>
            <person name="Tang H."/>
            <person name="Wang X."/>
            <person name="Wicker T."/>
            <person name="Bharti A.K."/>
            <person name="Chapman J."/>
            <person name="Feltus F.A."/>
            <person name="Gowik U."/>
            <person name="Grigoriev I.V."/>
            <person name="Lyons E."/>
            <person name="Maher C.A."/>
            <person name="Martis M."/>
            <person name="Narechania A."/>
            <person name="Otillar R.P."/>
            <person name="Penning B.W."/>
            <person name="Salamov A.A."/>
            <person name="Wang Y."/>
            <person name="Zhang L."/>
            <person name="Carpita N.C."/>
            <person name="Freeling M."/>
            <person name="Gingle A.R."/>
            <person name="Hash C.T."/>
            <person name="Keller B."/>
            <person name="Klein P."/>
            <person name="Kresovich S."/>
            <person name="McCann M.C."/>
            <person name="Ming R."/>
            <person name="Peterson D.G."/>
            <person name="Mehboob-ur-Rahman"/>
            <person name="Ware D."/>
            <person name="Westhoff P."/>
            <person name="Mayer K.F."/>
            <person name="Messing J."/>
            <person name="Rokhsar D.S."/>
        </authorList>
    </citation>
    <scope>NUCLEOTIDE SEQUENCE [LARGE SCALE GENOMIC DNA]</scope>
    <source>
        <strain evidence="3">cv. BTx623</strain>
    </source>
</reference>
<gene>
    <name evidence="2" type="ORF">SORBI_3007G103500</name>
</gene>
<evidence type="ECO:0000256" key="1">
    <source>
        <dbReference type="SAM" id="MobiDB-lite"/>
    </source>
</evidence>
<evidence type="ECO:0000313" key="3">
    <source>
        <dbReference type="Proteomes" id="UP000000768"/>
    </source>
</evidence>
<proteinExistence type="predicted"/>
<feature type="region of interest" description="Disordered" evidence="1">
    <location>
        <begin position="15"/>
        <end position="44"/>
    </location>
</feature>
<sequence>LLSLASLPSLPVKKHRPLLFPSTSYPPTSPPLPPDLDMDGAPAAGTYASSPLRLRLLPPSLCFSPHDGAANWIGRGTSRRTASARRRRCAGAGEPRRWPPSWMPPQRGFLLIVHVCSWAR</sequence>
<dbReference type="Gramene" id="OQU80275">
    <property type="protein sequence ID" value="OQU80275"/>
    <property type="gene ID" value="SORBI_3007G103500"/>
</dbReference>
<dbReference type="InParanoid" id="A0A1Z5RA18"/>